<dbReference type="InterPro" id="IPR000133">
    <property type="entry name" value="ER_ret_rcpt"/>
</dbReference>
<dbReference type="Pfam" id="PF00810">
    <property type="entry name" value="ER_lumen_recept"/>
    <property type="match status" value="1"/>
</dbReference>
<proteinExistence type="inferred from homology"/>
<organism evidence="12 13">
    <name type="scientific">Blepharisma stoltei</name>
    <dbReference type="NCBI Taxonomy" id="1481888"/>
    <lineage>
        <taxon>Eukaryota</taxon>
        <taxon>Sar</taxon>
        <taxon>Alveolata</taxon>
        <taxon>Ciliophora</taxon>
        <taxon>Postciliodesmatophora</taxon>
        <taxon>Heterotrichea</taxon>
        <taxon>Heterotrichida</taxon>
        <taxon>Blepharismidae</taxon>
        <taxon>Blepharisma</taxon>
    </lineage>
</organism>
<gene>
    <name evidence="12" type="ORF">BSTOLATCC_MIC42020</name>
</gene>
<protein>
    <recommendedName>
        <fullName evidence="14">ER lumen protein-retaining receptor</fullName>
    </recommendedName>
</protein>
<evidence type="ECO:0000256" key="8">
    <source>
        <dbReference type="ARBA" id="ARBA00022989"/>
    </source>
</evidence>
<evidence type="ECO:0000256" key="7">
    <source>
        <dbReference type="ARBA" id="ARBA00022927"/>
    </source>
</evidence>
<dbReference type="GO" id="GO:0046923">
    <property type="term" value="F:ER retention sequence binding"/>
    <property type="evidence" value="ECO:0007669"/>
    <property type="project" value="InterPro"/>
</dbReference>
<feature type="transmembrane region" description="Helical" evidence="11">
    <location>
        <begin position="96"/>
        <end position="114"/>
    </location>
</feature>
<dbReference type="GO" id="GO:0015031">
    <property type="term" value="P:protein transport"/>
    <property type="evidence" value="ECO:0007669"/>
    <property type="project" value="UniProtKB-KW"/>
</dbReference>
<comment type="similarity">
    <text evidence="2">Belongs to the ERD2 family.</text>
</comment>
<keyword evidence="4 11" id="KW-0812">Transmembrane</keyword>
<dbReference type="PROSITE" id="PS00951">
    <property type="entry name" value="ER_LUMEN_RECEPTOR_1"/>
    <property type="match status" value="1"/>
</dbReference>
<evidence type="ECO:0000313" key="12">
    <source>
        <dbReference type="EMBL" id="CAG9326753.1"/>
    </source>
</evidence>
<feature type="transmembrane region" description="Helical" evidence="11">
    <location>
        <begin position="181"/>
        <end position="201"/>
    </location>
</feature>
<keyword evidence="8 11" id="KW-1133">Transmembrane helix</keyword>
<dbReference type="EMBL" id="CAJZBQ010000041">
    <property type="protein sequence ID" value="CAG9326753.1"/>
    <property type="molecule type" value="Genomic_DNA"/>
</dbReference>
<keyword evidence="6" id="KW-0931">ER-Golgi transport</keyword>
<sequence>MFFRIMGDMLHVASLLILAFRIRKSKSCVGISCKTQELYFIVFVARYLDLFTYFVSAYNTLMKITFICLTGYLIYLMRFAKIYKQTYDLKGDNFEYWKWLLGPCFFLGLIFNTEFTHMEILWSFSIFLEAVAFIPQLEMLRKMKEVENLQSHYVFCLGAYRVLYIINWISRFLNDEEISYISLFAGIIQSILYADFFYYYVLARLQNKKSVTLPI</sequence>
<evidence type="ECO:0008006" key="14">
    <source>
        <dbReference type="Google" id="ProtNLM"/>
    </source>
</evidence>
<keyword evidence="10" id="KW-0675">Receptor</keyword>
<dbReference type="PRINTS" id="PR00660">
    <property type="entry name" value="ERLUMENR"/>
</dbReference>
<evidence type="ECO:0000256" key="1">
    <source>
        <dbReference type="ARBA" id="ARBA00004477"/>
    </source>
</evidence>
<evidence type="ECO:0000256" key="3">
    <source>
        <dbReference type="ARBA" id="ARBA00022448"/>
    </source>
</evidence>
<dbReference type="GO" id="GO:0016192">
    <property type="term" value="P:vesicle-mediated transport"/>
    <property type="evidence" value="ECO:0007669"/>
    <property type="project" value="UniProtKB-KW"/>
</dbReference>
<dbReference type="PANTHER" id="PTHR10585">
    <property type="entry name" value="ER LUMEN PROTEIN RETAINING RECEPTOR"/>
    <property type="match status" value="1"/>
</dbReference>
<reference evidence="12" key="1">
    <citation type="submission" date="2021-09" db="EMBL/GenBank/DDBJ databases">
        <authorList>
            <consortium name="AG Swart"/>
            <person name="Singh M."/>
            <person name="Singh A."/>
            <person name="Seah K."/>
            <person name="Emmerich C."/>
        </authorList>
    </citation>
    <scope>NUCLEOTIDE SEQUENCE</scope>
    <source>
        <strain evidence="12">ATCC30299</strain>
    </source>
</reference>
<feature type="transmembrane region" description="Helical" evidence="11">
    <location>
        <begin position="51"/>
        <end position="75"/>
    </location>
</feature>
<feature type="transmembrane region" description="Helical" evidence="11">
    <location>
        <begin position="120"/>
        <end position="140"/>
    </location>
</feature>
<evidence type="ECO:0000313" key="13">
    <source>
        <dbReference type="Proteomes" id="UP001162131"/>
    </source>
</evidence>
<name>A0AAU9JM21_9CILI</name>
<keyword evidence="3" id="KW-0813">Transport</keyword>
<dbReference type="AlphaFoldDB" id="A0AAU9JM21"/>
<evidence type="ECO:0000256" key="9">
    <source>
        <dbReference type="ARBA" id="ARBA00023136"/>
    </source>
</evidence>
<comment type="caution">
    <text evidence="12">The sequence shown here is derived from an EMBL/GenBank/DDBJ whole genome shotgun (WGS) entry which is preliminary data.</text>
</comment>
<dbReference type="GO" id="GO:0005789">
    <property type="term" value="C:endoplasmic reticulum membrane"/>
    <property type="evidence" value="ECO:0007669"/>
    <property type="project" value="UniProtKB-SubCell"/>
</dbReference>
<keyword evidence="5" id="KW-0256">Endoplasmic reticulum</keyword>
<keyword evidence="7" id="KW-0653">Protein transport</keyword>
<dbReference type="GO" id="GO:0006621">
    <property type="term" value="P:protein retention in ER lumen"/>
    <property type="evidence" value="ECO:0007669"/>
    <property type="project" value="InterPro"/>
</dbReference>
<evidence type="ECO:0000256" key="4">
    <source>
        <dbReference type="ARBA" id="ARBA00022692"/>
    </source>
</evidence>
<comment type="subcellular location">
    <subcellularLocation>
        <location evidence="1">Endoplasmic reticulum membrane</location>
        <topology evidence="1">Multi-pass membrane protein</topology>
    </subcellularLocation>
</comment>
<keyword evidence="9 11" id="KW-0472">Membrane</keyword>
<evidence type="ECO:0000256" key="6">
    <source>
        <dbReference type="ARBA" id="ARBA00022892"/>
    </source>
</evidence>
<keyword evidence="13" id="KW-1185">Reference proteome</keyword>
<evidence type="ECO:0000256" key="2">
    <source>
        <dbReference type="ARBA" id="ARBA00010120"/>
    </source>
</evidence>
<evidence type="ECO:0000256" key="11">
    <source>
        <dbReference type="SAM" id="Phobius"/>
    </source>
</evidence>
<evidence type="ECO:0000256" key="10">
    <source>
        <dbReference type="ARBA" id="ARBA00023170"/>
    </source>
</evidence>
<feature type="transmembrane region" description="Helical" evidence="11">
    <location>
        <begin position="152"/>
        <end position="169"/>
    </location>
</feature>
<accession>A0AAU9JM21</accession>
<evidence type="ECO:0000256" key="5">
    <source>
        <dbReference type="ARBA" id="ARBA00022824"/>
    </source>
</evidence>
<dbReference type="Proteomes" id="UP001162131">
    <property type="component" value="Unassembled WGS sequence"/>
</dbReference>